<keyword evidence="3" id="KW-1185">Reference proteome</keyword>
<gene>
    <name evidence="2" type="ORF">VVR64_04355</name>
</gene>
<comment type="caution">
    <text evidence="2">The sequence shown here is derived from an EMBL/GenBank/DDBJ whole genome shotgun (WGS) entry which is preliminary data.</text>
</comment>
<sequence length="97" mass="9615">MLTVTSPDDRVIDSAPVAGCESSMEMKLVGCDGAAIASAYRIVLERDDERAEAAVTVEKQGAAAAATSESGPGASTRPAFASASVGLPASQTGDGPS</sequence>
<proteinExistence type="predicted"/>
<accession>A0ABV3USV9</accession>
<dbReference type="EMBL" id="JAYWMA010000003">
    <property type="protein sequence ID" value="MEX3528300.1"/>
    <property type="molecule type" value="Genomic_DNA"/>
</dbReference>
<dbReference type="Proteomes" id="UP001558353">
    <property type="component" value="Unassembled WGS sequence"/>
</dbReference>
<feature type="region of interest" description="Disordered" evidence="1">
    <location>
        <begin position="61"/>
        <end position="97"/>
    </location>
</feature>
<dbReference type="RefSeq" id="WP_368522198.1">
    <property type="nucleotide sequence ID" value="NZ_JAYWMA010000003.1"/>
</dbReference>
<reference evidence="2 3" key="1">
    <citation type="journal article" date="2024" name="Fungal Genet. Biol.">
        <title>The porcine skin microbiome exhibits broad fungal antagonism.</title>
        <authorList>
            <person name="De La Cruz K.F."/>
            <person name="Townsend E.C."/>
            <person name="Alex Cheong J.Z."/>
            <person name="Salamzade R."/>
            <person name="Liu A."/>
            <person name="Sandstrom S."/>
            <person name="Davila E."/>
            <person name="Huang L."/>
            <person name="Xu K.H."/>
            <person name="Wu S.Y."/>
            <person name="Meudt J.J."/>
            <person name="Shanmuganayagam D."/>
            <person name="Gibson A.L.F."/>
            <person name="Kalan L.R."/>
        </authorList>
    </citation>
    <scope>NUCLEOTIDE SEQUENCE [LARGE SCALE GENOMIC DNA]</scope>
    <source>
        <strain evidence="2 3">LK2569</strain>
    </source>
</reference>
<name>A0ABV3USV9_9CORY</name>
<evidence type="ECO:0000313" key="2">
    <source>
        <dbReference type="EMBL" id="MEX3528300.1"/>
    </source>
</evidence>
<evidence type="ECO:0000313" key="3">
    <source>
        <dbReference type="Proteomes" id="UP001558353"/>
    </source>
</evidence>
<organism evidence="2 3">
    <name type="scientific">Corynebacterium xerosis</name>
    <dbReference type="NCBI Taxonomy" id="1725"/>
    <lineage>
        <taxon>Bacteria</taxon>
        <taxon>Bacillati</taxon>
        <taxon>Actinomycetota</taxon>
        <taxon>Actinomycetes</taxon>
        <taxon>Mycobacteriales</taxon>
        <taxon>Corynebacteriaceae</taxon>
        <taxon>Corynebacterium</taxon>
    </lineage>
</organism>
<protein>
    <submittedName>
        <fullName evidence="2">Uncharacterized protein</fullName>
    </submittedName>
</protein>
<evidence type="ECO:0000256" key="1">
    <source>
        <dbReference type="SAM" id="MobiDB-lite"/>
    </source>
</evidence>